<evidence type="ECO:0000313" key="1">
    <source>
        <dbReference type="EMBL" id="PIL30150.1"/>
    </source>
</evidence>
<gene>
    <name evidence="1" type="ORF">GSI_07728</name>
</gene>
<dbReference type="Proteomes" id="UP000230002">
    <property type="component" value="Unassembled WGS sequence"/>
</dbReference>
<accession>A0A2G8S8P3</accession>
<name>A0A2G8S8P3_9APHY</name>
<sequence length="292" mass="31699">MYLATPVIGNNPASPNSSVDIMASVCRHIPGKDAASCIFFQLPGGPSSPRQLVFPQGSLRLDIPASSSTTSTFPHHELFGAFPHLFSSARELRIHYINDPAMAVLDSPLVSATFPNVATLSVIRDAHRVRQMVGHQRANGTLRAGLAHLTTGTGTIPPPPASIRTSLPGVESAQGEHHDLRYPLLDTLWTTVESSDEITELERALAARAALGVPIRRLVVTLRYSPATAEQPASEGLDDLARLRALDVEEVVVMDGEVSSELREVDWLTRLPDRYGLPSCIHRDWPTVWGTV</sequence>
<evidence type="ECO:0000313" key="2">
    <source>
        <dbReference type="Proteomes" id="UP000230002"/>
    </source>
</evidence>
<dbReference type="AlphaFoldDB" id="A0A2G8S8P3"/>
<organism evidence="1 2">
    <name type="scientific">Ganoderma sinense ZZ0214-1</name>
    <dbReference type="NCBI Taxonomy" id="1077348"/>
    <lineage>
        <taxon>Eukaryota</taxon>
        <taxon>Fungi</taxon>
        <taxon>Dikarya</taxon>
        <taxon>Basidiomycota</taxon>
        <taxon>Agaricomycotina</taxon>
        <taxon>Agaricomycetes</taxon>
        <taxon>Polyporales</taxon>
        <taxon>Polyporaceae</taxon>
        <taxon>Ganoderma</taxon>
    </lineage>
</organism>
<keyword evidence="2" id="KW-1185">Reference proteome</keyword>
<reference evidence="1 2" key="1">
    <citation type="journal article" date="2015" name="Sci. Rep.">
        <title>Chromosome-level genome map provides insights into diverse defense mechanisms in the medicinal fungus Ganoderma sinense.</title>
        <authorList>
            <person name="Zhu Y."/>
            <person name="Xu J."/>
            <person name="Sun C."/>
            <person name="Zhou S."/>
            <person name="Xu H."/>
            <person name="Nelson D.R."/>
            <person name="Qian J."/>
            <person name="Song J."/>
            <person name="Luo H."/>
            <person name="Xiang L."/>
            <person name="Li Y."/>
            <person name="Xu Z."/>
            <person name="Ji A."/>
            <person name="Wang L."/>
            <person name="Lu S."/>
            <person name="Hayward A."/>
            <person name="Sun W."/>
            <person name="Li X."/>
            <person name="Schwartz D.C."/>
            <person name="Wang Y."/>
            <person name="Chen S."/>
        </authorList>
    </citation>
    <scope>NUCLEOTIDE SEQUENCE [LARGE SCALE GENOMIC DNA]</scope>
    <source>
        <strain evidence="1 2">ZZ0214-1</strain>
    </source>
</reference>
<dbReference type="EMBL" id="AYKW01000016">
    <property type="protein sequence ID" value="PIL30150.1"/>
    <property type="molecule type" value="Genomic_DNA"/>
</dbReference>
<proteinExistence type="predicted"/>
<comment type="caution">
    <text evidence="1">The sequence shown here is derived from an EMBL/GenBank/DDBJ whole genome shotgun (WGS) entry which is preliminary data.</text>
</comment>
<protein>
    <submittedName>
        <fullName evidence="1">Uncharacterized protein</fullName>
    </submittedName>
</protein>